<evidence type="ECO:0000313" key="2">
    <source>
        <dbReference type="Proteomes" id="UP001642405"/>
    </source>
</evidence>
<accession>A0ABP0AUK4</accession>
<comment type="caution">
    <text evidence="1">The sequence shown here is derived from an EMBL/GenBank/DDBJ whole genome shotgun (WGS) entry which is preliminary data.</text>
</comment>
<name>A0ABP0AUK4_9PEZI</name>
<protein>
    <submittedName>
        <fullName evidence="1">Uncharacterized protein</fullName>
    </submittedName>
</protein>
<gene>
    <name evidence="1" type="ORF">SCUCBS95973_000964</name>
</gene>
<sequence length="158" mass="16844">MILNRRHSKMGLYLGPHHERDKIASPFKPAPTHLEEQSQPRIIDDVQAPAILADSDAKPAMEAVRVEIPDGLGVVTATATDAAAGPPVSASQALWDDAFTLIEEDPETKELSEKYLALLDKTLGDGNKGLDSKVTEAGPKPAGAALRQAQMMQLVKAG</sequence>
<evidence type="ECO:0000313" key="1">
    <source>
        <dbReference type="EMBL" id="CAK7210946.1"/>
    </source>
</evidence>
<reference evidence="1 2" key="1">
    <citation type="submission" date="2024-01" db="EMBL/GenBank/DDBJ databases">
        <authorList>
            <person name="Allen C."/>
            <person name="Tagirdzhanova G."/>
        </authorList>
    </citation>
    <scope>NUCLEOTIDE SEQUENCE [LARGE SCALE GENOMIC DNA]</scope>
</reference>
<proteinExistence type="predicted"/>
<dbReference type="Proteomes" id="UP001642405">
    <property type="component" value="Unassembled WGS sequence"/>
</dbReference>
<dbReference type="EMBL" id="CAWUHB010000003">
    <property type="protein sequence ID" value="CAK7210946.1"/>
    <property type="molecule type" value="Genomic_DNA"/>
</dbReference>
<keyword evidence="2" id="KW-1185">Reference proteome</keyword>
<organism evidence="1 2">
    <name type="scientific">Sporothrix curviconia</name>
    <dbReference type="NCBI Taxonomy" id="1260050"/>
    <lineage>
        <taxon>Eukaryota</taxon>
        <taxon>Fungi</taxon>
        <taxon>Dikarya</taxon>
        <taxon>Ascomycota</taxon>
        <taxon>Pezizomycotina</taxon>
        <taxon>Sordariomycetes</taxon>
        <taxon>Sordariomycetidae</taxon>
        <taxon>Ophiostomatales</taxon>
        <taxon>Ophiostomataceae</taxon>
        <taxon>Sporothrix</taxon>
    </lineage>
</organism>